<dbReference type="Pfam" id="PF00950">
    <property type="entry name" value="ABC-3"/>
    <property type="match status" value="1"/>
</dbReference>
<gene>
    <name evidence="8" type="ORF">D7Z54_23380</name>
</gene>
<dbReference type="Proteomes" id="UP000275076">
    <property type="component" value="Unassembled WGS sequence"/>
</dbReference>
<feature type="transmembrane region" description="Helical" evidence="7">
    <location>
        <begin position="39"/>
        <end position="57"/>
    </location>
</feature>
<dbReference type="RefSeq" id="WP_125559613.1">
    <property type="nucleotide sequence ID" value="NZ_RBVX01000030.1"/>
</dbReference>
<feature type="transmembrane region" description="Helical" evidence="7">
    <location>
        <begin position="194"/>
        <end position="214"/>
    </location>
</feature>
<evidence type="ECO:0000313" key="8">
    <source>
        <dbReference type="EMBL" id="RSL30918.1"/>
    </source>
</evidence>
<evidence type="ECO:0000256" key="6">
    <source>
        <dbReference type="RuleBase" id="RU003943"/>
    </source>
</evidence>
<organism evidence="8 9">
    <name type="scientific">Salibacterium salarium</name>
    <dbReference type="NCBI Taxonomy" id="284579"/>
    <lineage>
        <taxon>Bacteria</taxon>
        <taxon>Bacillati</taxon>
        <taxon>Bacillota</taxon>
        <taxon>Bacilli</taxon>
        <taxon>Bacillales</taxon>
        <taxon>Bacillaceae</taxon>
    </lineage>
</organism>
<dbReference type="GO" id="GO:0010043">
    <property type="term" value="P:response to zinc ion"/>
    <property type="evidence" value="ECO:0007669"/>
    <property type="project" value="TreeGrafter"/>
</dbReference>
<dbReference type="GO" id="GO:0055085">
    <property type="term" value="P:transmembrane transport"/>
    <property type="evidence" value="ECO:0007669"/>
    <property type="project" value="InterPro"/>
</dbReference>
<keyword evidence="9" id="KW-1185">Reference proteome</keyword>
<keyword evidence="5 7" id="KW-0472">Membrane</keyword>
<dbReference type="PANTHER" id="PTHR30477">
    <property type="entry name" value="ABC-TRANSPORTER METAL-BINDING PROTEIN"/>
    <property type="match status" value="1"/>
</dbReference>
<evidence type="ECO:0000256" key="3">
    <source>
        <dbReference type="ARBA" id="ARBA00022692"/>
    </source>
</evidence>
<keyword evidence="6" id="KW-0813">Transport</keyword>
<sequence>MELTFIERGVIAALFVGLIAPLIGTLLAVRRSSIISESLAHVTLTGISAGVLIGQSMEMVQVNPLYAGFVFSLAGSLIIEKLRQVYPHFQELAAPIILSAGIGISAILMSLANSGYNEWYDYLFGSIVSVTEADLTFIMFTSLLVAALFLLFFKELVSVSFDQEFAKVSGISVQMIHFLFSFLVALVISMSMKVVGILLVGALISLPVAAALQIAKSFRKLLFWSVMIGEIAVMLGVYGSYHFDIATGGVIVVLASFLLLAVMAIKKFSVRL</sequence>
<comment type="subcellular location">
    <subcellularLocation>
        <location evidence="6">Cell membrane</location>
        <topology evidence="6">Multi-pass membrane protein</topology>
    </subcellularLocation>
    <subcellularLocation>
        <location evidence="1">Membrane</location>
        <topology evidence="1">Multi-pass membrane protein</topology>
    </subcellularLocation>
</comment>
<feature type="transmembrane region" description="Helical" evidence="7">
    <location>
        <begin position="221"/>
        <end position="239"/>
    </location>
</feature>
<feature type="transmembrane region" description="Helical" evidence="7">
    <location>
        <begin position="92"/>
        <end position="115"/>
    </location>
</feature>
<feature type="transmembrane region" description="Helical" evidence="7">
    <location>
        <begin position="135"/>
        <end position="153"/>
    </location>
</feature>
<evidence type="ECO:0000313" key="9">
    <source>
        <dbReference type="Proteomes" id="UP000275076"/>
    </source>
</evidence>
<dbReference type="Gene3D" id="1.10.3470.10">
    <property type="entry name" value="ABC transporter involved in vitamin B12 uptake, BtuC"/>
    <property type="match status" value="1"/>
</dbReference>
<reference evidence="8 9" key="1">
    <citation type="submission" date="2018-10" db="EMBL/GenBank/DDBJ databases">
        <title>Draft genome sequence of Bacillus salarius IM0101, isolated from a hypersaline soil in Inner Mongolia, China.</title>
        <authorList>
            <person name="Yamprayoonswat W."/>
            <person name="Boonvisut S."/>
            <person name="Jumpathong W."/>
            <person name="Sittihan S."/>
            <person name="Ruangsuj P."/>
            <person name="Wanthongcharoen S."/>
            <person name="Thongpramul N."/>
            <person name="Pimmason S."/>
            <person name="Yu B."/>
            <person name="Yasawong M."/>
        </authorList>
    </citation>
    <scope>NUCLEOTIDE SEQUENCE [LARGE SCALE GENOMIC DNA]</scope>
    <source>
        <strain evidence="8 9">IM0101</strain>
    </source>
</reference>
<evidence type="ECO:0000256" key="2">
    <source>
        <dbReference type="ARBA" id="ARBA00008034"/>
    </source>
</evidence>
<dbReference type="GO" id="GO:0043190">
    <property type="term" value="C:ATP-binding cassette (ABC) transporter complex"/>
    <property type="evidence" value="ECO:0007669"/>
    <property type="project" value="InterPro"/>
</dbReference>
<comment type="similarity">
    <text evidence="2 6">Belongs to the ABC-3 integral membrane protein family.</text>
</comment>
<dbReference type="EMBL" id="RBVX01000030">
    <property type="protein sequence ID" value="RSL30918.1"/>
    <property type="molecule type" value="Genomic_DNA"/>
</dbReference>
<dbReference type="InterPro" id="IPR037294">
    <property type="entry name" value="ABC_BtuC-like"/>
</dbReference>
<protein>
    <submittedName>
        <fullName evidence="8">Metal ABC transporter permease</fullName>
    </submittedName>
</protein>
<dbReference type="InterPro" id="IPR001626">
    <property type="entry name" value="ABC_TroCD"/>
</dbReference>
<evidence type="ECO:0000256" key="7">
    <source>
        <dbReference type="SAM" id="Phobius"/>
    </source>
</evidence>
<feature type="transmembrane region" description="Helical" evidence="7">
    <location>
        <begin position="165"/>
        <end position="188"/>
    </location>
</feature>
<dbReference type="SUPFAM" id="SSF81345">
    <property type="entry name" value="ABC transporter involved in vitamin B12 uptake, BtuC"/>
    <property type="match status" value="1"/>
</dbReference>
<evidence type="ECO:0000256" key="4">
    <source>
        <dbReference type="ARBA" id="ARBA00022989"/>
    </source>
</evidence>
<evidence type="ECO:0000256" key="1">
    <source>
        <dbReference type="ARBA" id="ARBA00004141"/>
    </source>
</evidence>
<comment type="caution">
    <text evidence="8">The sequence shown here is derived from an EMBL/GenBank/DDBJ whole genome shotgun (WGS) entry which is preliminary data.</text>
</comment>
<keyword evidence="3 6" id="KW-0812">Transmembrane</keyword>
<proteinExistence type="inferred from homology"/>
<name>A0A3R9P4H7_9BACI</name>
<feature type="transmembrane region" description="Helical" evidence="7">
    <location>
        <begin position="63"/>
        <end position="80"/>
    </location>
</feature>
<dbReference type="OrthoDB" id="9798540at2"/>
<dbReference type="AlphaFoldDB" id="A0A3R9P4H7"/>
<evidence type="ECO:0000256" key="5">
    <source>
        <dbReference type="ARBA" id="ARBA00023136"/>
    </source>
</evidence>
<feature type="transmembrane region" description="Helical" evidence="7">
    <location>
        <begin position="245"/>
        <end position="265"/>
    </location>
</feature>
<keyword evidence="4 7" id="KW-1133">Transmembrane helix</keyword>
<feature type="transmembrane region" description="Helical" evidence="7">
    <location>
        <begin position="6"/>
        <end position="27"/>
    </location>
</feature>
<accession>A0A3R9P4H7</accession>
<dbReference type="PANTHER" id="PTHR30477:SF22">
    <property type="entry name" value="METAL ABC TRANSPORTER PERMEASE"/>
    <property type="match status" value="1"/>
</dbReference>